<dbReference type="OrthoDB" id="44736at2759"/>
<evidence type="ECO:0000256" key="7">
    <source>
        <dbReference type="ARBA" id="ARBA00023136"/>
    </source>
</evidence>
<dbReference type="STRING" id="1884261.A0A5C3QWB3"/>
<evidence type="ECO:0000256" key="9">
    <source>
        <dbReference type="SAM" id="MobiDB-lite"/>
    </source>
</evidence>
<sequence length="530" mass="57945">MSSQWGGQNPQWGSQDPGQGPYQPMQNNYPAPGYPPQYAPPPQPPVQQQYNPGGGDSKSPYEGNRFKPQKRINDPIFLILFILQFLGFIAVTVLVARSYSADGALNGGLGKPGVKAGTALTLNASTLYLLLIIAAAAFVLSIVYFMLVRMFTSTIMHITLVLSIILNIAICVYYWITKYYSGAIIFTIIAVLSIISYFGFRSRIPLASLLLQVVMDVSKHHKSVYVTAVTALVIQTAWSVLYVFVVIATYMRYTPGSPGCTDNSCSSGTVAGLIFFETFSYIWTGQVIQNVALATMAGGPYGCWYYFGPRQQGEMPEHPSLSAFARASTRSLGSIAFGSLIVTILEIIRLILEIARNNASQEGSPVEAALFCCAACFVGCIESLVEYFNRYAYIEIALYGKPYVEAAKDTWRLFKDRGIDALVNDSLVGMTMTWGGYIVGLLCSLFAYLYLRFTDPSYNTEGQYTAPVLLFAFLIGLQCSLTLSSAIEAGVSTIFVGLGEDPHVLAMRAPELFGMIADTYPHVTEGVPRV</sequence>
<keyword evidence="7 8" id="KW-0472">Membrane</keyword>
<evidence type="ECO:0000313" key="11">
    <source>
        <dbReference type="Proteomes" id="UP000305067"/>
    </source>
</evidence>
<accession>A0A5C3QWB3</accession>
<dbReference type="Proteomes" id="UP000305067">
    <property type="component" value="Unassembled WGS sequence"/>
</dbReference>
<feature type="compositionally biased region" description="Pro residues" evidence="9">
    <location>
        <begin position="32"/>
        <end position="45"/>
    </location>
</feature>
<feature type="region of interest" description="Disordered" evidence="9">
    <location>
        <begin position="1"/>
        <end position="65"/>
    </location>
</feature>
<dbReference type="Pfam" id="PF04515">
    <property type="entry name" value="Choline_transpo"/>
    <property type="match status" value="1"/>
</dbReference>
<gene>
    <name evidence="10" type="ORF">BDV98DRAFT_562885</name>
</gene>
<keyword evidence="6 8" id="KW-1133">Transmembrane helix</keyword>
<comment type="subcellular location">
    <subcellularLocation>
        <location evidence="8">Cell membrane</location>
        <topology evidence="8">Multi-pass membrane protein</topology>
    </subcellularLocation>
    <subcellularLocation>
        <location evidence="2">Membrane</location>
        <topology evidence="2">Multi-pass membrane protein</topology>
    </subcellularLocation>
</comment>
<evidence type="ECO:0000256" key="5">
    <source>
        <dbReference type="ARBA" id="ARBA00022692"/>
    </source>
</evidence>
<feature type="transmembrane region" description="Helical" evidence="8">
    <location>
        <begin position="75"/>
        <end position="96"/>
    </location>
</feature>
<dbReference type="InterPro" id="IPR007603">
    <property type="entry name" value="Choline_transptr-like"/>
</dbReference>
<feature type="transmembrane region" description="Helical" evidence="8">
    <location>
        <begin position="332"/>
        <end position="352"/>
    </location>
</feature>
<dbReference type="AlphaFoldDB" id="A0A5C3QWB3"/>
<feature type="transmembrane region" description="Helical" evidence="8">
    <location>
        <begin position="224"/>
        <end position="248"/>
    </location>
</feature>
<evidence type="ECO:0000313" key="10">
    <source>
        <dbReference type="EMBL" id="TFL04821.1"/>
    </source>
</evidence>
<evidence type="ECO:0000256" key="6">
    <source>
        <dbReference type="ARBA" id="ARBA00022989"/>
    </source>
</evidence>
<reference evidence="10 11" key="1">
    <citation type="journal article" date="2019" name="Nat. Ecol. Evol.">
        <title>Megaphylogeny resolves global patterns of mushroom evolution.</title>
        <authorList>
            <person name="Varga T."/>
            <person name="Krizsan K."/>
            <person name="Foldi C."/>
            <person name="Dima B."/>
            <person name="Sanchez-Garcia M."/>
            <person name="Sanchez-Ramirez S."/>
            <person name="Szollosi G.J."/>
            <person name="Szarkandi J.G."/>
            <person name="Papp V."/>
            <person name="Albert L."/>
            <person name="Andreopoulos W."/>
            <person name="Angelini C."/>
            <person name="Antonin V."/>
            <person name="Barry K.W."/>
            <person name="Bougher N.L."/>
            <person name="Buchanan P."/>
            <person name="Buyck B."/>
            <person name="Bense V."/>
            <person name="Catcheside P."/>
            <person name="Chovatia M."/>
            <person name="Cooper J."/>
            <person name="Damon W."/>
            <person name="Desjardin D."/>
            <person name="Finy P."/>
            <person name="Geml J."/>
            <person name="Haridas S."/>
            <person name="Hughes K."/>
            <person name="Justo A."/>
            <person name="Karasinski D."/>
            <person name="Kautmanova I."/>
            <person name="Kiss B."/>
            <person name="Kocsube S."/>
            <person name="Kotiranta H."/>
            <person name="LaButti K.M."/>
            <person name="Lechner B.E."/>
            <person name="Liimatainen K."/>
            <person name="Lipzen A."/>
            <person name="Lukacs Z."/>
            <person name="Mihaltcheva S."/>
            <person name="Morgado L.N."/>
            <person name="Niskanen T."/>
            <person name="Noordeloos M.E."/>
            <person name="Ohm R.A."/>
            <person name="Ortiz-Santana B."/>
            <person name="Ovrebo C."/>
            <person name="Racz N."/>
            <person name="Riley R."/>
            <person name="Savchenko A."/>
            <person name="Shiryaev A."/>
            <person name="Soop K."/>
            <person name="Spirin V."/>
            <person name="Szebenyi C."/>
            <person name="Tomsovsky M."/>
            <person name="Tulloss R.E."/>
            <person name="Uehling J."/>
            <person name="Grigoriev I.V."/>
            <person name="Vagvolgyi C."/>
            <person name="Papp T."/>
            <person name="Martin F.M."/>
            <person name="Miettinen O."/>
            <person name="Hibbett D.S."/>
            <person name="Nagy L.G."/>
        </authorList>
    </citation>
    <scope>NUCLEOTIDE SEQUENCE [LARGE SCALE GENOMIC DNA]</scope>
    <source>
        <strain evidence="10 11">CBS 309.79</strain>
    </source>
</reference>
<dbReference type="EMBL" id="ML178818">
    <property type="protein sequence ID" value="TFL04821.1"/>
    <property type="molecule type" value="Genomic_DNA"/>
</dbReference>
<evidence type="ECO:0000256" key="8">
    <source>
        <dbReference type="RuleBase" id="RU368066"/>
    </source>
</evidence>
<comment type="similarity">
    <text evidence="3 8">Belongs to the CTL (choline transporter-like) family.</text>
</comment>
<evidence type="ECO:0000256" key="3">
    <source>
        <dbReference type="ARBA" id="ARBA00007168"/>
    </source>
</evidence>
<dbReference type="GO" id="GO:0005886">
    <property type="term" value="C:plasma membrane"/>
    <property type="evidence" value="ECO:0007669"/>
    <property type="project" value="UniProtKB-SubCell"/>
</dbReference>
<evidence type="ECO:0000256" key="1">
    <source>
        <dbReference type="ARBA" id="ARBA00002957"/>
    </source>
</evidence>
<feature type="transmembrane region" description="Helical" evidence="8">
    <location>
        <begin position="471"/>
        <end position="498"/>
    </location>
</feature>
<feature type="transmembrane region" description="Helical" evidence="8">
    <location>
        <begin position="155"/>
        <end position="176"/>
    </location>
</feature>
<proteinExistence type="inferred from homology"/>
<name>A0A5C3QWB3_9AGAR</name>
<dbReference type="PANTHER" id="PTHR12385:SF4">
    <property type="entry name" value="PROTEIN PNS1"/>
    <property type="match status" value="1"/>
</dbReference>
<feature type="transmembrane region" description="Helical" evidence="8">
    <location>
        <begin position="427"/>
        <end position="451"/>
    </location>
</feature>
<organism evidence="10 11">
    <name type="scientific">Pterulicium gracile</name>
    <dbReference type="NCBI Taxonomy" id="1884261"/>
    <lineage>
        <taxon>Eukaryota</taxon>
        <taxon>Fungi</taxon>
        <taxon>Dikarya</taxon>
        <taxon>Basidiomycota</taxon>
        <taxon>Agaricomycotina</taxon>
        <taxon>Agaricomycetes</taxon>
        <taxon>Agaricomycetidae</taxon>
        <taxon>Agaricales</taxon>
        <taxon>Pleurotineae</taxon>
        <taxon>Pterulaceae</taxon>
        <taxon>Pterulicium</taxon>
    </lineage>
</organism>
<keyword evidence="11" id="KW-1185">Reference proteome</keyword>
<feature type="transmembrane region" description="Helical" evidence="8">
    <location>
        <begin position="127"/>
        <end position="148"/>
    </location>
</feature>
<keyword evidence="5 8" id="KW-0812">Transmembrane</keyword>
<feature type="transmembrane region" description="Helical" evidence="8">
    <location>
        <begin position="182"/>
        <end position="200"/>
    </location>
</feature>
<evidence type="ECO:0000256" key="2">
    <source>
        <dbReference type="ARBA" id="ARBA00004141"/>
    </source>
</evidence>
<feature type="compositionally biased region" description="Polar residues" evidence="9">
    <location>
        <begin position="1"/>
        <end position="17"/>
    </location>
</feature>
<dbReference type="PANTHER" id="PTHR12385">
    <property type="entry name" value="CHOLINE TRANSPORTER-LIKE (SLC FAMILY 44)"/>
    <property type="match status" value="1"/>
</dbReference>
<evidence type="ECO:0000256" key="4">
    <source>
        <dbReference type="ARBA" id="ARBA00015388"/>
    </source>
</evidence>
<dbReference type="GO" id="GO:0022857">
    <property type="term" value="F:transmembrane transporter activity"/>
    <property type="evidence" value="ECO:0007669"/>
    <property type="project" value="UniProtKB-UniRule"/>
</dbReference>
<comment type="function">
    <text evidence="1 8">Probably involved in transport through the plasma membrane.</text>
</comment>
<protein>
    <recommendedName>
        <fullName evidence="4 8">Protein PNS1</fullName>
    </recommendedName>
</protein>